<name>A0A067HFW6_CITSI</name>
<dbReference type="AlphaFoldDB" id="A0A067HFW6"/>
<evidence type="ECO:0000313" key="1">
    <source>
        <dbReference type="EMBL" id="KDO86786.1"/>
    </source>
</evidence>
<reference evidence="1 2" key="1">
    <citation type="submission" date="2014-04" db="EMBL/GenBank/DDBJ databases">
        <authorList>
            <consortium name="International Citrus Genome Consortium"/>
            <person name="Gmitter F."/>
            <person name="Chen C."/>
            <person name="Farmerie W."/>
            <person name="Harkins T."/>
            <person name="Desany B."/>
            <person name="Mohiuddin M."/>
            <person name="Kodira C."/>
            <person name="Borodovsky M."/>
            <person name="Lomsadze A."/>
            <person name="Burns P."/>
            <person name="Jenkins J."/>
            <person name="Prochnik S."/>
            <person name="Shu S."/>
            <person name="Chapman J."/>
            <person name="Pitluck S."/>
            <person name="Schmutz J."/>
            <person name="Rokhsar D."/>
        </authorList>
    </citation>
    <scope>NUCLEOTIDE SEQUENCE</scope>
</reference>
<evidence type="ECO:0000313" key="2">
    <source>
        <dbReference type="Proteomes" id="UP000027120"/>
    </source>
</evidence>
<keyword evidence="2" id="KW-1185">Reference proteome</keyword>
<sequence length="72" mass="8283">MNRTKIKPSFSLILLKKQKSVKVHYTIRLLSFAFPLAMKNTNDFQIMIRKAGSEDNREATNAIPIFHFLSAT</sequence>
<gene>
    <name evidence="1" type="ORF">CISIN_1g035147mg</name>
</gene>
<dbReference type="EMBL" id="KK784873">
    <property type="protein sequence ID" value="KDO86786.1"/>
    <property type="molecule type" value="Genomic_DNA"/>
</dbReference>
<organism evidence="1 2">
    <name type="scientific">Citrus sinensis</name>
    <name type="common">Sweet orange</name>
    <name type="synonym">Citrus aurantium var. sinensis</name>
    <dbReference type="NCBI Taxonomy" id="2711"/>
    <lineage>
        <taxon>Eukaryota</taxon>
        <taxon>Viridiplantae</taxon>
        <taxon>Streptophyta</taxon>
        <taxon>Embryophyta</taxon>
        <taxon>Tracheophyta</taxon>
        <taxon>Spermatophyta</taxon>
        <taxon>Magnoliopsida</taxon>
        <taxon>eudicotyledons</taxon>
        <taxon>Gunneridae</taxon>
        <taxon>Pentapetalae</taxon>
        <taxon>rosids</taxon>
        <taxon>malvids</taxon>
        <taxon>Sapindales</taxon>
        <taxon>Rutaceae</taxon>
        <taxon>Aurantioideae</taxon>
        <taxon>Citrus</taxon>
    </lineage>
</organism>
<accession>A0A067HFW6</accession>
<proteinExistence type="predicted"/>
<dbReference type="Proteomes" id="UP000027120">
    <property type="component" value="Unassembled WGS sequence"/>
</dbReference>
<protein>
    <submittedName>
        <fullName evidence="1">Uncharacterized protein</fullName>
    </submittedName>
</protein>